<evidence type="ECO:0000313" key="3">
    <source>
        <dbReference type="Proteomes" id="UP000036356"/>
    </source>
</evidence>
<dbReference type="EMBL" id="LDZY01000001">
    <property type="protein sequence ID" value="KLU67853.1"/>
    <property type="molecule type" value="Genomic_DNA"/>
</dbReference>
<comment type="caution">
    <text evidence="2">The sequence shown here is derived from an EMBL/GenBank/DDBJ whole genome shotgun (WGS) entry which is preliminary data.</text>
</comment>
<keyword evidence="3" id="KW-1185">Reference proteome</keyword>
<keyword evidence="1" id="KW-0812">Transmembrane</keyword>
<dbReference type="AlphaFoldDB" id="A0A0J1FXW3"/>
<gene>
    <name evidence="2" type="ORF">DEAC_c02600</name>
</gene>
<dbReference type="Proteomes" id="UP000036356">
    <property type="component" value="Unassembled WGS sequence"/>
</dbReference>
<accession>A0A0J1FXW3</accession>
<protein>
    <submittedName>
        <fullName evidence="2">Uncharacterized protein</fullName>
    </submittedName>
</protein>
<dbReference type="RefSeq" id="WP_200903069.1">
    <property type="nucleotide sequence ID" value="NZ_LDZY01000001.1"/>
</dbReference>
<reference evidence="2 3" key="1">
    <citation type="submission" date="2015-06" db="EMBL/GenBank/DDBJ databases">
        <title>Draft genome of the moderately acidophilic sulfate reducer Candidatus Desulfosporosinus acididurans strain M1.</title>
        <authorList>
            <person name="Poehlein A."/>
            <person name="Petzsch P."/>
            <person name="Johnson B.D."/>
            <person name="Schloemann M."/>
            <person name="Daniel R."/>
            <person name="Muehling M."/>
        </authorList>
    </citation>
    <scope>NUCLEOTIDE SEQUENCE [LARGE SCALE GENOMIC DNA]</scope>
    <source>
        <strain evidence="2 3">M1</strain>
    </source>
</reference>
<keyword evidence="1" id="KW-0472">Membrane</keyword>
<proteinExistence type="predicted"/>
<sequence length="197" mass="21386">MEKIKDRIFLGFIAGMIGAIPGRLLNKLEFKLGITDSRYEEMASMLFVSRRDAHKIMGNGVGKIANGLLTSANGITTAYVLSKTGRDHAMLKGIGISSMAWLGIYGISTQAQVRKSNKPIAALLSYLDHVIFGATTATLVSTLGADSIFPPHKDRDSQERCPVNGCPSQNDHLPTIQIWQISNNQSGRAKASADRLR</sequence>
<evidence type="ECO:0000313" key="2">
    <source>
        <dbReference type="EMBL" id="KLU67853.1"/>
    </source>
</evidence>
<keyword evidence="1" id="KW-1133">Transmembrane helix</keyword>
<name>A0A0J1FXW3_9FIRM</name>
<organism evidence="2 3">
    <name type="scientific">Desulfosporosinus acididurans</name>
    <dbReference type="NCBI Taxonomy" id="476652"/>
    <lineage>
        <taxon>Bacteria</taxon>
        <taxon>Bacillati</taxon>
        <taxon>Bacillota</taxon>
        <taxon>Clostridia</taxon>
        <taxon>Eubacteriales</taxon>
        <taxon>Desulfitobacteriaceae</taxon>
        <taxon>Desulfosporosinus</taxon>
    </lineage>
</organism>
<feature type="transmembrane region" description="Helical" evidence="1">
    <location>
        <begin position="7"/>
        <end position="25"/>
    </location>
</feature>
<evidence type="ECO:0000256" key="1">
    <source>
        <dbReference type="SAM" id="Phobius"/>
    </source>
</evidence>
<dbReference type="PATRIC" id="fig|476652.3.peg.257"/>